<reference evidence="1" key="1">
    <citation type="submission" date="2014-09" db="EMBL/GenBank/DDBJ databases">
        <authorList>
            <person name="Magalhaes I.L.F."/>
            <person name="Oliveira U."/>
            <person name="Santos F.R."/>
            <person name="Vidigal T.H.D.A."/>
            <person name="Brescovit A.D."/>
            <person name="Santos A.J."/>
        </authorList>
    </citation>
    <scope>NUCLEOTIDE SEQUENCE</scope>
    <source>
        <tissue evidence="1">Shoot tissue taken approximately 20 cm above the soil surface</tissue>
    </source>
</reference>
<protein>
    <submittedName>
        <fullName evidence="1">Uncharacterized protein</fullName>
    </submittedName>
</protein>
<name>A0A0A8Z3M9_ARUDO</name>
<sequence>MNRCASKFAASSVRCWWSGAG</sequence>
<dbReference type="EMBL" id="GBRH01264489">
    <property type="protein sequence ID" value="JAD33406.1"/>
    <property type="molecule type" value="Transcribed_RNA"/>
</dbReference>
<dbReference type="AlphaFoldDB" id="A0A0A8Z3M9"/>
<evidence type="ECO:0000313" key="1">
    <source>
        <dbReference type="EMBL" id="JAD33406.1"/>
    </source>
</evidence>
<accession>A0A0A8Z3M9</accession>
<reference evidence="1" key="2">
    <citation type="journal article" date="2015" name="Data Brief">
        <title>Shoot transcriptome of the giant reed, Arundo donax.</title>
        <authorList>
            <person name="Barrero R.A."/>
            <person name="Guerrero F.D."/>
            <person name="Moolhuijzen P."/>
            <person name="Goolsby J.A."/>
            <person name="Tidwell J."/>
            <person name="Bellgard S.E."/>
            <person name="Bellgard M.I."/>
        </authorList>
    </citation>
    <scope>NUCLEOTIDE SEQUENCE</scope>
    <source>
        <tissue evidence="1">Shoot tissue taken approximately 20 cm above the soil surface</tissue>
    </source>
</reference>
<proteinExistence type="predicted"/>
<organism evidence="1">
    <name type="scientific">Arundo donax</name>
    <name type="common">Giant reed</name>
    <name type="synonym">Donax arundinaceus</name>
    <dbReference type="NCBI Taxonomy" id="35708"/>
    <lineage>
        <taxon>Eukaryota</taxon>
        <taxon>Viridiplantae</taxon>
        <taxon>Streptophyta</taxon>
        <taxon>Embryophyta</taxon>
        <taxon>Tracheophyta</taxon>
        <taxon>Spermatophyta</taxon>
        <taxon>Magnoliopsida</taxon>
        <taxon>Liliopsida</taxon>
        <taxon>Poales</taxon>
        <taxon>Poaceae</taxon>
        <taxon>PACMAD clade</taxon>
        <taxon>Arundinoideae</taxon>
        <taxon>Arundineae</taxon>
        <taxon>Arundo</taxon>
    </lineage>
</organism>